<evidence type="ECO:0000256" key="2">
    <source>
        <dbReference type="ARBA" id="ARBA00031845"/>
    </source>
</evidence>
<organism evidence="5 6">
    <name type="scientific">Pleuronectes platessa</name>
    <name type="common">European plaice</name>
    <dbReference type="NCBI Taxonomy" id="8262"/>
    <lineage>
        <taxon>Eukaryota</taxon>
        <taxon>Metazoa</taxon>
        <taxon>Chordata</taxon>
        <taxon>Craniata</taxon>
        <taxon>Vertebrata</taxon>
        <taxon>Euteleostomi</taxon>
        <taxon>Actinopterygii</taxon>
        <taxon>Neopterygii</taxon>
        <taxon>Teleostei</taxon>
        <taxon>Neoteleostei</taxon>
        <taxon>Acanthomorphata</taxon>
        <taxon>Carangaria</taxon>
        <taxon>Pleuronectiformes</taxon>
        <taxon>Pleuronectoidei</taxon>
        <taxon>Pleuronectidae</taxon>
        <taxon>Pleuronectes</taxon>
    </lineage>
</organism>
<accession>A0A9N7Z9X5</accession>
<dbReference type="PANTHER" id="PTHR38487:SF1">
    <property type="entry name" value="PROTEIN ZIP4 HOMOLOG"/>
    <property type="match status" value="1"/>
</dbReference>
<dbReference type="InterPro" id="IPR013940">
    <property type="entry name" value="Spo22/ZIP4/TEX11"/>
</dbReference>
<sequence>MYLNPHGPQVYVQTAAAILPCPITRFAGELSGAAGSSNSRSRSEEPAVPPELRAGLVENLLHKQQTSYEDVIEQLFSQVSGLEDSTKIPDPQFEESAIHLWNWAVTKNVGTTISKNQKAKVRHVACSLLYCCEPENPTEGIIRKQILMASKTGRTWLDCKNPQMADHFLRLAVKSLETLYSQLTSRGDGAADITSSKGDVEKDLLGILSCQAESAISQGNNHEAVVYMQRCKDMLLRLPKDTTYLSLMCYNFGIDTYNLRKFEDSVFWLSQSYDIGKMNVKYAPGSKVQAKVLRLLATVYFEWDCQSFQEKALDAVSLANKEHVSASGLYLKIRILLRCRASDNDIRGGLNETLESDVSLEVCLSTVNLLMSEEREVLAFEYLKQVCQRFESSPDLGTALVLSIKLLLQRGKELLGKQKIEDSITGHYTGKQLTPQALTTLHVILWDKASEHFEARNYSEALQWYNYSLSFFKGGQMEPNLSKLQRNRASCYLQLKQLEKAKEAIKEAERCDPDSIFTQLSVYKIAVLENNVKKAAEALNAMGRLSRCPVADEDRLLVSENAASNFLSLAAQIALENEQQETAMKALESLCEISNDEARVLTALRCLVRLVLSTIEQSSDGMSPGSNLGLDALLPYLRMALQKVSHQTLLTVEQRTDEANWFRRIGEEDFPGPCHLSLTCCPSCALLIEHCSWARRRSEELTQALEHIQICWEIWKTLKASGSFSADPTDTLLLQFEFEARAKLNDPKVDTVLESVLELEHVETKLLENIAALAMEPPAHFPLLCKKALRVALSLHKKQPQADLARCSKCVHSLIKLSLPSGVSEVEAHVLEEVWDYYEEALSIIAATPSDFPEMETLWLLTRAWNTGILLYSLAQYPEAEKWCSLAMSFVSHLGSLQESYEMQMSGLYSEILDRLDKAKKLLLEE</sequence>
<keyword evidence="6" id="KW-1185">Reference proteome</keyword>
<dbReference type="PANTHER" id="PTHR38487">
    <property type="entry name" value="TESTIS EXPRESSED 11"/>
    <property type="match status" value="1"/>
</dbReference>
<keyword evidence="4" id="KW-0175">Coiled coil</keyword>
<feature type="repeat" description="TPR" evidence="3">
    <location>
        <begin position="482"/>
        <end position="515"/>
    </location>
</feature>
<name>A0A9N7Z9X5_PLEPL</name>
<proteinExistence type="predicted"/>
<dbReference type="Pfam" id="PF08631">
    <property type="entry name" value="SPO22"/>
    <property type="match status" value="1"/>
</dbReference>
<protein>
    <recommendedName>
        <fullName evidence="2">Protein ZIP4 homolog</fullName>
    </recommendedName>
</protein>
<keyword evidence="3" id="KW-0802">TPR repeat</keyword>
<dbReference type="SMART" id="SM00028">
    <property type="entry name" value="TPR"/>
    <property type="match status" value="3"/>
</dbReference>
<dbReference type="PROSITE" id="PS50005">
    <property type="entry name" value="TPR"/>
    <property type="match status" value="1"/>
</dbReference>
<dbReference type="InterPro" id="IPR011990">
    <property type="entry name" value="TPR-like_helical_dom_sf"/>
</dbReference>
<dbReference type="GO" id="GO:0051321">
    <property type="term" value="P:meiotic cell cycle"/>
    <property type="evidence" value="ECO:0007669"/>
    <property type="project" value="UniProtKB-KW"/>
</dbReference>
<dbReference type="AlphaFoldDB" id="A0A9N7Z9X5"/>
<evidence type="ECO:0000256" key="1">
    <source>
        <dbReference type="ARBA" id="ARBA00023254"/>
    </source>
</evidence>
<evidence type="ECO:0000313" key="6">
    <source>
        <dbReference type="Proteomes" id="UP001153269"/>
    </source>
</evidence>
<comment type="caution">
    <text evidence="5">The sequence shown here is derived from an EMBL/GenBank/DDBJ whole genome shotgun (WGS) entry which is preliminary data.</text>
</comment>
<dbReference type="Gene3D" id="1.25.40.10">
    <property type="entry name" value="Tetratricopeptide repeat domain"/>
    <property type="match status" value="1"/>
</dbReference>
<feature type="coiled-coil region" evidence="4">
    <location>
        <begin position="570"/>
        <end position="597"/>
    </location>
</feature>
<dbReference type="Proteomes" id="UP001153269">
    <property type="component" value="Unassembled WGS sequence"/>
</dbReference>
<dbReference type="InterPro" id="IPR019734">
    <property type="entry name" value="TPR_rpt"/>
</dbReference>
<reference evidence="5" key="1">
    <citation type="submission" date="2020-03" db="EMBL/GenBank/DDBJ databases">
        <authorList>
            <person name="Weist P."/>
        </authorList>
    </citation>
    <scope>NUCLEOTIDE SEQUENCE</scope>
</reference>
<dbReference type="SUPFAM" id="SSF48452">
    <property type="entry name" value="TPR-like"/>
    <property type="match status" value="1"/>
</dbReference>
<gene>
    <name evidence="5" type="ORF">PLEPLA_LOCUS41779</name>
</gene>
<evidence type="ECO:0000256" key="3">
    <source>
        <dbReference type="PROSITE-ProRule" id="PRU00339"/>
    </source>
</evidence>
<evidence type="ECO:0000313" key="5">
    <source>
        <dbReference type="EMBL" id="CAB1454019.1"/>
    </source>
</evidence>
<keyword evidence="1" id="KW-0469">Meiosis</keyword>
<evidence type="ECO:0000256" key="4">
    <source>
        <dbReference type="SAM" id="Coils"/>
    </source>
</evidence>
<dbReference type="EMBL" id="CADEAL010004195">
    <property type="protein sequence ID" value="CAB1454019.1"/>
    <property type="molecule type" value="Genomic_DNA"/>
</dbReference>